<dbReference type="InterPro" id="IPR014780">
    <property type="entry name" value="tRNA_psdUridine_synth_TruB"/>
</dbReference>
<comment type="catalytic activity">
    <reaction evidence="1 5">
        <text>uridine(55) in tRNA = pseudouridine(55) in tRNA</text>
        <dbReference type="Rhea" id="RHEA:42532"/>
        <dbReference type="Rhea" id="RHEA-COMP:10101"/>
        <dbReference type="Rhea" id="RHEA-COMP:10102"/>
        <dbReference type="ChEBI" id="CHEBI:65314"/>
        <dbReference type="ChEBI" id="CHEBI:65315"/>
        <dbReference type="EC" id="5.4.99.25"/>
    </reaction>
</comment>
<feature type="domain" description="tRNA pseudouridylate synthase B C-terminal" evidence="8">
    <location>
        <begin position="176"/>
        <end position="216"/>
    </location>
</feature>
<feature type="active site" description="Nucleophile" evidence="5">
    <location>
        <position position="38"/>
    </location>
</feature>
<dbReference type="PANTHER" id="PTHR13767">
    <property type="entry name" value="TRNA-PSEUDOURIDINE SYNTHASE"/>
    <property type="match status" value="1"/>
</dbReference>
<dbReference type="EC" id="5.4.99.25" evidence="5"/>
<dbReference type="GO" id="GO:0031119">
    <property type="term" value="P:tRNA pseudouridine synthesis"/>
    <property type="evidence" value="ECO:0007669"/>
    <property type="project" value="UniProtKB-UniRule"/>
</dbReference>
<dbReference type="GO" id="GO:1990481">
    <property type="term" value="P:mRNA pseudouridine synthesis"/>
    <property type="evidence" value="ECO:0007669"/>
    <property type="project" value="TreeGrafter"/>
</dbReference>
<dbReference type="Pfam" id="PF09157">
    <property type="entry name" value="TruB-C_2"/>
    <property type="match status" value="1"/>
</dbReference>
<reference evidence="9" key="2">
    <citation type="journal article" date="2021" name="PeerJ">
        <title>Extensive microbial diversity within the chicken gut microbiome revealed by metagenomics and culture.</title>
        <authorList>
            <person name="Gilroy R."/>
            <person name="Ravi A."/>
            <person name="Getino M."/>
            <person name="Pursley I."/>
            <person name="Horton D.L."/>
            <person name="Alikhan N.F."/>
            <person name="Baker D."/>
            <person name="Gharbi K."/>
            <person name="Hall N."/>
            <person name="Watson M."/>
            <person name="Adriaenssens E.M."/>
            <person name="Foster-Nyarko E."/>
            <person name="Jarju S."/>
            <person name="Secka A."/>
            <person name="Antonio M."/>
            <person name="Oren A."/>
            <person name="Chaudhuri R.R."/>
            <person name="La Ragione R."/>
            <person name="Hildebrand F."/>
            <person name="Pallen M.J."/>
        </authorList>
    </citation>
    <scope>NUCLEOTIDE SEQUENCE</scope>
    <source>
        <strain evidence="9">CHK195-15760</strain>
    </source>
</reference>
<dbReference type="InterPro" id="IPR032819">
    <property type="entry name" value="TruB_C"/>
</dbReference>
<evidence type="ECO:0000313" key="9">
    <source>
        <dbReference type="EMBL" id="HIU51339.1"/>
    </source>
</evidence>
<comment type="function">
    <text evidence="5">Responsible for synthesis of pseudouridine from uracil-55 in the psi GC loop of transfer RNAs.</text>
</comment>
<keyword evidence="3 5" id="KW-0819">tRNA processing</keyword>
<evidence type="ECO:0000259" key="8">
    <source>
        <dbReference type="Pfam" id="PF16198"/>
    </source>
</evidence>
<feature type="domain" description="Pseudouridine synthase II N-terminal" evidence="6">
    <location>
        <begin position="23"/>
        <end position="175"/>
    </location>
</feature>
<dbReference type="FunFam" id="3.30.2350.10:FF:000011">
    <property type="entry name" value="tRNA pseudouridine synthase B"/>
    <property type="match status" value="1"/>
</dbReference>
<dbReference type="Pfam" id="PF16198">
    <property type="entry name" value="TruB_C_2"/>
    <property type="match status" value="1"/>
</dbReference>
<dbReference type="PANTHER" id="PTHR13767:SF2">
    <property type="entry name" value="PSEUDOURIDYLATE SYNTHASE TRUB1"/>
    <property type="match status" value="1"/>
</dbReference>
<evidence type="ECO:0000256" key="1">
    <source>
        <dbReference type="ARBA" id="ARBA00000385"/>
    </source>
</evidence>
<dbReference type="NCBIfam" id="TIGR00431">
    <property type="entry name" value="TruB"/>
    <property type="match status" value="1"/>
</dbReference>
<dbReference type="InterPro" id="IPR015240">
    <property type="entry name" value="tRNA_sdUridine_synth_fam1_C"/>
</dbReference>
<dbReference type="Proteomes" id="UP000824093">
    <property type="component" value="Unassembled WGS sequence"/>
</dbReference>
<evidence type="ECO:0000256" key="2">
    <source>
        <dbReference type="ARBA" id="ARBA00005642"/>
    </source>
</evidence>
<gene>
    <name evidence="5 9" type="primary">truB</name>
    <name evidence="9" type="ORF">IAB70_01740</name>
</gene>
<feature type="domain" description="tRNA pseudouridine synthase II TruB subfamily 1 C-terminal" evidence="7">
    <location>
        <begin position="238"/>
        <end position="282"/>
    </location>
</feature>
<dbReference type="GO" id="GO:0003723">
    <property type="term" value="F:RNA binding"/>
    <property type="evidence" value="ECO:0007669"/>
    <property type="project" value="InterPro"/>
</dbReference>
<sequence length="292" mass="33500">MDGIIIVNKEKGYTSHDIVAKVKKLLNVKKVGHTGTLDPNATGVLPILIGEGTKLSSYLTNHDKTYQATLKLGEKRDTADVEGNVIETKKVEQEVLTEENIKFVFQNFIGKQEQTPPIYSAIKVQGKKLYEYARKGLKVELPVRNIEIYDIKLDLINLQENEIIFTVKCSKGTYIRSLCEEIAEKLCTVGYMKELVRKQVGEFYIENAITINEIENQKNDFSKLPIITMEEFFREKSKIQLNEKKVILFLNGVLLTRNEKDGIYRIYNEKGIFIGIGQIKDHKLKREIVIKK</sequence>
<dbReference type="InterPro" id="IPR002501">
    <property type="entry name" value="PsdUridine_synth_N"/>
</dbReference>
<dbReference type="Gene3D" id="3.30.2350.10">
    <property type="entry name" value="Pseudouridine synthase"/>
    <property type="match status" value="1"/>
</dbReference>
<proteinExistence type="inferred from homology"/>
<evidence type="ECO:0000313" key="10">
    <source>
        <dbReference type="Proteomes" id="UP000824093"/>
    </source>
</evidence>
<evidence type="ECO:0000256" key="3">
    <source>
        <dbReference type="ARBA" id="ARBA00022694"/>
    </source>
</evidence>
<dbReference type="Pfam" id="PF01509">
    <property type="entry name" value="TruB_N"/>
    <property type="match status" value="1"/>
</dbReference>
<organism evidence="9 10">
    <name type="scientific">Candidatus Merdicola faecigallinarum</name>
    <dbReference type="NCBI Taxonomy" id="2840862"/>
    <lineage>
        <taxon>Bacteria</taxon>
        <taxon>Bacillati</taxon>
        <taxon>Bacillota</taxon>
        <taxon>Clostridia</taxon>
        <taxon>Candidatus Merdicola</taxon>
    </lineage>
</organism>
<keyword evidence="4 5" id="KW-0413">Isomerase</keyword>
<dbReference type="SUPFAM" id="SSF55120">
    <property type="entry name" value="Pseudouridine synthase"/>
    <property type="match status" value="1"/>
</dbReference>
<reference evidence="9" key="1">
    <citation type="submission" date="2020-10" db="EMBL/GenBank/DDBJ databases">
        <authorList>
            <person name="Gilroy R."/>
        </authorList>
    </citation>
    <scope>NUCLEOTIDE SEQUENCE</scope>
    <source>
        <strain evidence="9">CHK195-15760</strain>
    </source>
</reference>
<evidence type="ECO:0000256" key="5">
    <source>
        <dbReference type="HAMAP-Rule" id="MF_01080"/>
    </source>
</evidence>
<dbReference type="AlphaFoldDB" id="A0A9D1M0G0"/>
<evidence type="ECO:0000256" key="4">
    <source>
        <dbReference type="ARBA" id="ARBA00023235"/>
    </source>
</evidence>
<dbReference type="EMBL" id="DVNH01000015">
    <property type="protein sequence ID" value="HIU51339.1"/>
    <property type="molecule type" value="Genomic_DNA"/>
</dbReference>
<evidence type="ECO:0000259" key="7">
    <source>
        <dbReference type="Pfam" id="PF09157"/>
    </source>
</evidence>
<dbReference type="HAMAP" id="MF_01080">
    <property type="entry name" value="TruB_bact"/>
    <property type="match status" value="1"/>
</dbReference>
<evidence type="ECO:0000259" key="6">
    <source>
        <dbReference type="Pfam" id="PF01509"/>
    </source>
</evidence>
<comment type="caution">
    <text evidence="9">The sequence shown here is derived from an EMBL/GenBank/DDBJ whole genome shotgun (WGS) entry which is preliminary data.</text>
</comment>
<name>A0A9D1M0G0_9FIRM</name>
<accession>A0A9D1M0G0</accession>
<dbReference type="CDD" id="cd02573">
    <property type="entry name" value="PseudoU_synth_EcTruB"/>
    <property type="match status" value="1"/>
</dbReference>
<dbReference type="GO" id="GO:0160148">
    <property type="term" value="F:tRNA pseudouridine(55) synthase activity"/>
    <property type="evidence" value="ECO:0007669"/>
    <property type="project" value="UniProtKB-EC"/>
</dbReference>
<protein>
    <recommendedName>
        <fullName evidence="5">tRNA pseudouridine synthase B</fullName>
        <ecNumber evidence="5">5.4.99.25</ecNumber>
    </recommendedName>
    <alternativeName>
        <fullName evidence="5">tRNA pseudouridine(55) synthase</fullName>
        <shortName evidence="5">Psi55 synthase</shortName>
    </alternativeName>
    <alternativeName>
        <fullName evidence="5">tRNA pseudouridylate synthase</fullName>
    </alternativeName>
    <alternativeName>
        <fullName evidence="5">tRNA-uridine isomerase</fullName>
    </alternativeName>
</protein>
<dbReference type="InterPro" id="IPR020103">
    <property type="entry name" value="PsdUridine_synth_cat_dom_sf"/>
</dbReference>
<comment type="similarity">
    <text evidence="2 5">Belongs to the pseudouridine synthase TruB family. Type 1 subfamily.</text>
</comment>